<evidence type="ECO:0000256" key="2">
    <source>
        <dbReference type="ARBA" id="ARBA00022723"/>
    </source>
</evidence>
<dbReference type="SUPFAM" id="SSF48264">
    <property type="entry name" value="Cytochrome P450"/>
    <property type="match status" value="1"/>
</dbReference>
<protein>
    <recommendedName>
        <fullName evidence="9">Cytochrome P450</fullName>
    </recommendedName>
</protein>
<keyword evidence="8" id="KW-1185">Reference proteome</keyword>
<keyword evidence="6" id="KW-0503">Monooxygenase</keyword>
<dbReference type="GO" id="GO:0016705">
    <property type="term" value="F:oxidoreductase activity, acting on paired donors, with incorporation or reduction of molecular oxygen"/>
    <property type="evidence" value="ECO:0007669"/>
    <property type="project" value="InterPro"/>
</dbReference>
<dbReference type="GO" id="GO:0005506">
    <property type="term" value="F:iron ion binding"/>
    <property type="evidence" value="ECO:0007669"/>
    <property type="project" value="InterPro"/>
</dbReference>
<dbReference type="Pfam" id="PF00067">
    <property type="entry name" value="p450"/>
    <property type="match status" value="1"/>
</dbReference>
<dbReference type="PANTHER" id="PTHR46300">
    <property type="entry name" value="P450, PUTATIVE (EUROFUNG)-RELATED-RELATED"/>
    <property type="match status" value="1"/>
</dbReference>
<dbReference type="InterPro" id="IPR036396">
    <property type="entry name" value="Cyt_P450_sf"/>
</dbReference>
<comment type="cofactor">
    <cofactor evidence="5">
        <name>heme</name>
        <dbReference type="ChEBI" id="CHEBI:30413"/>
    </cofactor>
</comment>
<dbReference type="PRINTS" id="PR00463">
    <property type="entry name" value="EP450I"/>
</dbReference>
<accession>A0A1E4T7M0</accession>
<evidence type="ECO:0000313" key="8">
    <source>
        <dbReference type="Proteomes" id="UP000094801"/>
    </source>
</evidence>
<keyword evidence="5 6" id="KW-0349">Heme</keyword>
<dbReference type="InterPro" id="IPR002401">
    <property type="entry name" value="Cyt_P450_E_grp-I"/>
</dbReference>
<dbReference type="InterPro" id="IPR001128">
    <property type="entry name" value="Cyt_P450"/>
</dbReference>
<keyword evidence="3 6" id="KW-0560">Oxidoreductase</keyword>
<dbReference type="AlphaFoldDB" id="A0A1E4T7M0"/>
<dbReference type="InterPro" id="IPR050364">
    <property type="entry name" value="Cytochrome_P450_fung"/>
</dbReference>
<organism evidence="7 8">
    <name type="scientific">[Candida] arabinofermentans NRRL YB-2248</name>
    <dbReference type="NCBI Taxonomy" id="983967"/>
    <lineage>
        <taxon>Eukaryota</taxon>
        <taxon>Fungi</taxon>
        <taxon>Dikarya</taxon>
        <taxon>Ascomycota</taxon>
        <taxon>Saccharomycotina</taxon>
        <taxon>Pichiomycetes</taxon>
        <taxon>Pichiales</taxon>
        <taxon>Pichiaceae</taxon>
        <taxon>Ogataea</taxon>
        <taxon>Ogataea/Candida clade</taxon>
    </lineage>
</organism>
<evidence type="ECO:0000313" key="7">
    <source>
        <dbReference type="EMBL" id="ODV87754.1"/>
    </source>
</evidence>
<evidence type="ECO:0000256" key="6">
    <source>
        <dbReference type="RuleBase" id="RU000461"/>
    </source>
</evidence>
<dbReference type="STRING" id="983967.A0A1E4T7M0"/>
<evidence type="ECO:0008006" key="9">
    <source>
        <dbReference type="Google" id="ProtNLM"/>
    </source>
</evidence>
<proteinExistence type="inferred from homology"/>
<dbReference type="GO" id="GO:0020037">
    <property type="term" value="F:heme binding"/>
    <property type="evidence" value="ECO:0007669"/>
    <property type="project" value="InterPro"/>
</dbReference>
<keyword evidence="2 5" id="KW-0479">Metal-binding</keyword>
<dbReference type="Proteomes" id="UP000094801">
    <property type="component" value="Unassembled WGS sequence"/>
</dbReference>
<dbReference type="OrthoDB" id="1055148at2759"/>
<evidence type="ECO:0000256" key="4">
    <source>
        <dbReference type="ARBA" id="ARBA00023004"/>
    </source>
</evidence>
<name>A0A1E4T7M0_9ASCO</name>
<sequence>MDVTKESQYFHLAVALRITYGYKLDVTNNTADKDLAEEMIFVENYITKIRSHVQNVQDYLPRFFRIIFNYFNNISEVSLDLYQRREKYLSNLFCFTKHRLDLDDQDIQGAMMYDYCKSTNKDDISERQITSICLTMVSAGLDNTPLNFQYAMSQFSQSPSIYKKARQELLDCYDNDPIKCWKECHTSMKCDYIVAVVKETLRLFTVLPMSLPRATTKDIIYQDAVIPKGTTLFMNAWAGNHDPKRFLKPMEFIPERFLDLKTNKLDNSLKHFSFGIGARMCLGNNLAFKELYILICKFILMFKISASNEVVAHCSSLNPLEINMFPFSIAIEPRPYKTRYSIQDSALVEMLLNESEPASSASATVN</sequence>
<dbReference type="Gene3D" id="1.10.630.10">
    <property type="entry name" value="Cytochrome P450"/>
    <property type="match status" value="1"/>
</dbReference>
<gene>
    <name evidence="7" type="ORF">CANARDRAFT_193664</name>
</gene>
<evidence type="ECO:0000256" key="3">
    <source>
        <dbReference type="ARBA" id="ARBA00023002"/>
    </source>
</evidence>
<comment type="similarity">
    <text evidence="1 6">Belongs to the cytochrome P450 family.</text>
</comment>
<dbReference type="InterPro" id="IPR017972">
    <property type="entry name" value="Cyt_P450_CS"/>
</dbReference>
<keyword evidence="4 5" id="KW-0408">Iron</keyword>
<dbReference type="PROSITE" id="PS00086">
    <property type="entry name" value="CYTOCHROME_P450"/>
    <property type="match status" value="1"/>
</dbReference>
<reference evidence="8" key="1">
    <citation type="submission" date="2016-04" db="EMBL/GenBank/DDBJ databases">
        <title>Comparative genomics of biotechnologically important yeasts.</title>
        <authorList>
            <consortium name="DOE Joint Genome Institute"/>
            <person name="Riley R."/>
            <person name="Haridas S."/>
            <person name="Wolfe K.H."/>
            <person name="Lopes M.R."/>
            <person name="Hittinger C.T."/>
            <person name="Goker M."/>
            <person name="Salamov A."/>
            <person name="Wisecaver J."/>
            <person name="Long T.M."/>
            <person name="Aerts A.L."/>
            <person name="Barry K."/>
            <person name="Choi C."/>
            <person name="Clum A."/>
            <person name="Coughlan A.Y."/>
            <person name="Deshpande S."/>
            <person name="Douglass A.P."/>
            <person name="Hanson S.J."/>
            <person name="Klenk H.-P."/>
            <person name="Labutti K."/>
            <person name="Lapidus A."/>
            <person name="Lindquist E."/>
            <person name="Lipzen A."/>
            <person name="Meier-Kolthoff J.P."/>
            <person name="Ohm R.A."/>
            <person name="Otillar R.P."/>
            <person name="Pangilinan J."/>
            <person name="Peng Y."/>
            <person name="Rokas A."/>
            <person name="Rosa C.A."/>
            <person name="Scheuner C."/>
            <person name="Sibirny A.A."/>
            <person name="Slot J.C."/>
            <person name="Stielow J.B."/>
            <person name="Sun H."/>
            <person name="Kurtzman C.P."/>
            <person name="Blackwell M."/>
            <person name="Grigoriev I.V."/>
            <person name="Jeffries T.W."/>
        </authorList>
    </citation>
    <scope>NUCLEOTIDE SEQUENCE [LARGE SCALE GENOMIC DNA]</scope>
    <source>
        <strain evidence="8">NRRL YB-2248</strain>
    </source>
</reference>
<dbReference type="PRINTS" id="PR00385">
    <property type="entry name" value="P450"/>
</dbReference>
<feature type="binding site" description="axial binding residue" evidence="5">
    <location>
        <position position="281"/>
    </location>
    <ligand>
        <name>heme</name>
        <dbReference type="ChEBI" id="CHEBI:30413"/>
    </ligand>
    <ligandPart>
        <name>Fe</name>
        <dbReference type="ChEBI" id="CHEBI:18248"/>
    </ligandPart>
</feature>
<dbReference type="EMBL" id="KV453847">
    <property type="protein sequence ID" value="ODV87754.1"/>
    <property type="molecule type" value="Genomic_DNA"/>
</dbReference>
<dbReference type="GO" id="GO:0004497">
    <property type="term" value="F:monooxygenase activity"/>
    <property type="evidence" value="ECO:0007669"/>
    <property type="project" value="UniProtKB-KW"/>
</dbReference>
<dbReference type="PANTHER" id="PTHR46300:SF9">
    <property type="entry name" value="P450, PUTATIVE-RELATED"/>
    <property type="match status" value="1"/>
</dbReference>
<evidence type="ECO:0000256" key="1">
    <source>
        <dbReference type="ARBA" id="ARBA00010617"/>
    </source>
</evidence>
<evidence type="ECO:0000256" key="5">
    <source>
        <dbReference type="PIRSR" id="PIRSR602401-1"/>
    </source>
</evidence>